<keyword evidence="2" id="KW-1185">Reference proteome</keyword>
<dbReference type="RefSeq" id="WP_259087902.1">
    <property type="nucleotide sequence ID" value="NZ_BAAAZC010000019.1"/>
</dbReference>
<name>A0ABP7Q072_9SPHI</name>
<organism evidence="1 2">
    <name type="scientific">Mucilaginibacter dorajii</name>
    <dbReference type="NCBI Taxonomy" id="692994"/>
    <lineage>
        <taxon>Bacteria</taxon>
        <taxon>Pseudomonadati</taxon>
        <taxon>Bacteroidota</taxon>
        <taxon>Sphingobacteriia</taxon>
        <taxon>Sphingobacteriales</taxon>
        <taxon>Sphingobacteriaceae</taxon>
        <taxon>Mucilaginibacter</taxon>
    </lineage>
</organism>
<reference evidence="2" key="1">
    <citation type="journal article" date="2019" name="Int. J. Syst. Evol. Microbiol.">
        <title>The Global Catalogue of Microorganisms (GCM) 10K type strain sequencing project: providing services to taxonomists for standard genome sequencing and annotation.</title>
        <authorList>
            <consortium name="The Broad Institute Genomics Platform"/>
            <consortium name="The Broad Institute Genome Sequencing Center for Infectious Disease"/>
            <person name="Wu L."/>
            <person name="Ma J."/>
        </authorList>
    </citation>
    <scope>NUCLEOTIDE SEQUENCE [LARGE SCALE GENOMIC DNA]</scope>
    <source>
        <strain evidence="2">JCM 16601</strain>
    </source>
</reference>
<dbReference type="Pfam" id="PF11848">
    <property type="entry name" value="DUF3368"/>
    <property type="match status" value="1"/>
</dbReference>
<evidence type="ECO:0000313" key="1">
    <source>
        <dbReference type="EMBL" id="GAA3974041.1"/>
    </source>
</evidence>
<accession>A0ABP7Q072</accession>
<dbReference type="PANTHER" id="PTHR39550:SF1">
    <property type="entry name" value="SLL0658 PROTEIN"/>
    <property type="match status" value="1"/>
</dbReference>
<comment type="caution">
    <text evidence="1">The sequence shown here is derived from an EMBL/GenBank/DDBJ whole genome shotgun (WGS) entry which is preliminary data.</text>
</comment>
<evidence type="ECO:0008006" key="3">
    <source>
        <dbReference type="Google" id="ProtNLM"/>
    </source>
</evidence>
<proteinExistence type="predicted"/>
<gene>
    <name evidence="1" type="ORF">GCM10022210_25370</name>
</gene>
<evidence type="ECO:0000313" key="2">
    <source>
        <dbReference type="Proteomes" id="UP001500742"/>
    </source>
</evidence>
<dbReference type="EMBL" id="BAAAZC010000019">
    <property type="protein sequence ID" value="GAA3974041.1"/>
    <property type="molecule type" value="Genomic_DNA"/>
</dbReference>
<dbReference type="Proteomes" id="UP001500742">
    <property type="component" value="Unassembled WGS sequence"/>
</dbReference>
<dbReference type="InterPro" id="IPR021799">
    <property type="entry name" value="PIN-like_prokaryotic"/>
</dbReference>
<dbReference type="PANTHER" id="PTHR39550">
    <property type="entry name" value="SLL0658 PROTEIN"/>
    <property type="match status" value="1"/>
</dbReference>
<sequence length="92" mass="10083">MEVLKESIDPGEASAIALAIETPNSLVIVDDLKGRKLAKRMSLSIMGTLGMLLKAKQQNVIPLVKPYIDLIQETDFRLSQAIISYVLEQAGE</sequence>
<protein>
    <recommendedName>
        <fullName evidence="3">DUF3368 domain-containing protein</fullName>
    </recommendedName>
</protein>